<reference evidence="1" key="1">
    <citation type="submission" date="2014-05" db="EMBL/GenBank/DDBJ databases">
        <authorList>
            <person name="Chronopoulou M."/>
        </authorList>
    </citation>
    <scope>NUCLEOTIDE SEQUENCE</scope>
    <source>
        <tissue evidence="1">Whole organism</tissue>
    </source>
</reference>
<dbReference type="AlphaFoldDB" id="A0A0K2V7N5"/>
<sequence>MNKSAKEKQEVKLSEIKRPESYIEAVFPVICGSHRFLEGNVSGLLLLLIPCIIMTATGNQKFVRSVKVTNDGNEESCKTDE</sequence>
<name>A0A0K2V7N5_LEPSM</name>
<organism evidence="1">
    <name type="scientific">Lepeophtheirus salmonis</name>
    <name type="common">Salmon louse</name>
    <name type="synonym">Caligus salmonis</name>
    <dbReference type="NCBI Taxonomy" id="72036"/>
    <lineage>
        <taxon>Eukaryota</taxon>
        <taxon>Metazoa</taxon>
        <taxon>Ecdysozoa</taxon>
        <taxon>Arthropoda</taxon>
        <taxon>Crustacea</taxon>
        <taxon>Multicrustacea</taxon>
        <taxon>Hexanauplia</taxon>
        <taxon>Copepoda</taxon>
        <taxon>Siphonostomatoida</taxon>
        <taxon>Caligidae</taxon>
        <taxon>Lepeophtheirus</taxon>
    </lineage>
</organism>
<proteinExistence type="predicted"/>
<accession>A0A0K2V7N5</accession>
<dbReference type="EMBL" id="HACA01029128">
    <property type="protein sequence ID" value="CDW46489.1"/>
    <property type="molecule type" value="Transcribed_RNA"/>
</dbReference>
<evidence type="ECO:0000313" key="1">
    <source>
        <dbReference type="EMBL" id="CDW46489.1"/>
    </source>
</evidence>
<protein>
    <submittedName>
        <fullName evidence="1">Uncharacterized protein</fullName>
    </submittedName>
</protein>